<protein>
    <recommendedName>
        <fullName evidence="4">Antifreeze glycopeptide polyprotein</fullName>
    </recommendedName>
</protein>
<feature type="region of interest" description="Disordered" evidence="1">
    <location>
        <begin position="39"/>
        <end position="124"/>
    </location>
</feature>
<dbReference type="RefSeq" id="WP_275819123.1">
    <property type="nucleotide sequence ID" value="NZ_JARHUD010000001.1"/>
</dbReference>
<organism evidence="2 3">
    <name type="scientific">Aquibaculum arenosum</name>
    <dbReference type="NCBI Taxonomy" id="3032591"/>
    <lineage>
        <taxon>Bacteria</taxon>
        <taxon>Pseudomonadati</taxon>
        <taxon>Pseudomonadota</taxon>
        <taxon>Alphaproteobacteria</taxon>
        <taxon>Rhodospirillales</taxon>
        <taxon>Rhodovibrionaceae</taxon>
        <taxon>Aquibaculum</taxon>
    </lineage>
</organism>
<dbReference type="EMBL" id="JARHUD010000001">
    <property type="protein sequence ID" value="MDF2094532.1"/>
    <property type="molecule type" value="Genomic_DNA"/>
</dbReference>
<feature type="compositionally biased region" description="Polar residues" evidence="1">
    <location>
        <begin position="39"/>
        <end position="49"/>
    </location>
</feature>
<evidence type="ECO:0000313" key="3">
    <source>
        <dbReference type="Proteomes" id="UP001215503"/>
    </source>
</evidence>
<evidence type="ECO:0000256" key="1">
    <source>
        <dbReference type="SAM" id="MobiDB-lite"/>
    </source>
</evidence>
<evidence type="ECO:0000313" key="2">
    <source>
        <dbReference type="EMBL" id="MDF2094532.1"/>
    </source>
</evidence>
<keyword evidence="3" id="KW-1185">Reference proteome</keyword>
<proteinExistence type="predicted"/>
<gene>
    <name evidence="2" type="ORF">P2G67_00920</name>
</gene>
<sequence>MRAWTTDGRGAGRAAGLGRLALLTAGALVLLTLPPQAEAQTSSYATGQPRQLFPQDDSASGSGGAGVRGRDVQEPSGSGFPRAPDPYEQPGDYFEAAPAPGSEPARTGLVQPPALDRPQADPGDGTYVIRGGIEVDPLSSGIPETAGTLDPGDGGLGYDLWQGSDREEIVRLIRTLPSLQSPALRDSAVRLLLSSAAPPRSHSALGGSGDLLEARAEALANLGAQEELLELLRRLPRDAEQNQRLARLHVEAALLTRSRAEACRVTRGAIERFSDTAFWQEALIYCQISEGEEAAASLGLSLLRELDEGDPQRIALAEAALGRGQPPEPREADGLTLAYLAALDAAPAPALLQTSDARILAAVSRLSAVPAEERLRLTERAVGRDLLPARSLAEAYERARFSGAELDDPRGAAAGLEPTLARALLYKGAWRSHDPQEKLALLQAYVDAAAGEGLTLAALKAAGGLLLGVNPGMELREDAALAAKALIVSGRLERAAAWISLLRSAAGSSDAARRAYAEIWPLARVAGLETDAVLDIDGWRRIVQGNGDPLRGEEMQSQLRGMIAALDGRGDEDAPRMVSRVGGLGPPSASGLYGLRGAATDGFRGETLLQALHLLGEGPLDEVHPQALTEVLDALTRVDLSTEARAIAIETLLVQDY</sequence>
<comment type="caution">
    <text evidence="2">The sequence shown here is derived from an EMBL/GenBank/DDBJ whole genome shotgun (WGS) entry which is preliminary data.</text>
</comment>
<dbReference type="Proteomes" id="UP001215503">
    <property type="component" value="Unassembled WGS sequence"/>
</dbReference>
<accession>A0ABT5YHX1</accession>
<evidence type="ECO:0008006" key="4">
    <source>
        <dbReference type="Google" id="ProtNLM"/>
    </source>
</evidence>
<reference evidence="2 3" key="1">
    <citation type="submission" date="2023-03" db="EMBL/GenBank/DDBJ databases">
        <title>Fodinicurvata sp. CAU 1616 isolated from sea sendiment.</title>
        <authorList>
            <person name="Kim W."/>
        </authorList>
    </citation>
    <scope>NUCLEOTIDE SEQUENCE [LARGE SCALE GENOMIC DNA]</scope>
    <source>
        <strain evidence="2 3">CAU 1616</strain>
    </source>
</reference>
<name>A0ABT5YHX1_9PROT</name>